<proteinExistence type="predicted"/>
<dbReference type="EMBL" id="LR796341">
    <property type="protein sequence ID" value="CAB4138111.1"/>
    <property type="molecule type" value="Genomic_DNA"/>
</dbReference>
<reference evidence="1" key="1">
    <citation type="submission" date="2020-04" db="EMBL/GenBank/DDBJ databases">
        <authorList>
            <person name="Chiriac C."/>
            <person name="Salcher M."/>
            <person name="Ghai R."/>
            <person name="Kavagutti S V."/>
        </authorList>
    </citation>
    <scope>NUCLEOTIDE SEQUENCE</scope>
</reference>
<gene>
    <name evidence="1" type="ORF">UFOVP328_304</name>
</gene>
<accession>A0A6J5LVG7</accession>
<name>A0A6J5LVG7_9CAUD</name>
<evidence type="ECO:0000313" key="1">
    <source>
        <dbReference type="EMBL" id="CAB4138111.1"/>
    </source>
</evidence>
<protein>
    <submittedName>
        <fullName evidence="1">Uncharacterized protein</fullName>
    </submittedName>
</protein>
<organism evidence="1">
    <name type="scientific">uncultured Caudovirales phage</name>
    <dbReference type="NCBI Taxonomy" id="2100421"/>
    <lineage>
        <taxon>Viruses</taxon>
        <taxon>Duplodnaviria</taxon>
        <taxon>Heunggongvirae</taxon>
        <taxon>Uroviricota</taxon>
        <taxon>Caudoviricetes</taxon>
        <taxon>Peduoviridae</taxon>
        <taxon>Maltschvirus</taxon>
        <taxon>Maltschvirus maltsch</taxon>
    </lineage>
</organism>
<sequence>MKPTIVVRNNPVEEYKTEFGQGLGQRHMMLDYVLLLKKLKSLRLQRPGVVSTIKEARKKEKTAKKQIDQEIFELVVKISKIEKHFDYCALITASLPDVDIVDNNSILKDINNTHGPYVVRAMASKKYIAHAIETGQDYIFLENGYFGNYKNLINHKSKKQWHRVCVNEMQQEDILDVPDDRWKALLQSDDRLRWPGWKKSGSKILLVVPSSKPCEYYNQDVRTWKEQTINTIKQHTDREIVVREKASRSDRTQKKTIYQALDEDIFCMVTYQSIAAVESIAYGIPAFTLAPSAAKSVSFQDLSLIETPYYPDPELVYKWCSSLAYGQFTLEEMLYGDAWRMIMENKTRETISC</sequence>